<feature type="compositionally biased region" description="Polar residues" evidence="2">
    <location>
        <begin position="354"/>
        <end position="363"/>
    </location>
</feature>
<feature type="region of interest" description="Disordered" evidence="2">
    <location>
        <begin position="299"/>
        <end position="372"/>
    </location>
</feature>
<evidence type="ECO:0000313" key="3">
    <source>
        <dbReference type="EMBL" id="KAF2135885.1"/>
    </source>
</evidence>
<dbReference type="GO" id="GO:0071014">
    <property type="term" value="C:post-mRNA release spliceosomal complex"/>
    <property type="evidence" value="ECO:0007669"/>
    <property type="project" value="TreeGrafter"/>
</dbReference>
<dbReference type="GO" id="GO:0005684">
    <property type="term" value="C:U2-type spliceosomal complex"/>
    <property type="evidence" value="ECO:0007669"/>
    <property type="project" value="TreeGrafter"/>
</dbReference>
<dbReference type="InterPro" id="IPR007590">
    <property type="entry name" value="Saf4/Yju2"/>
</dbReference>
<dbReference type="Pfam" id="PF04502">
    <property type="entry name" value="Saf4_Yju2"/>
    <property type="match status" value="1"/>
</dbReference>
<dbReference type="EMBL" id="ML995545">
    <property type="protein sequence ID" value="KAF2135885.1"/>
    <property type="molecule type" value="Genomic_DNA"/>
</dbReference>
<dbReference type="Proteomes" id="UP000799438">
    <property type="component" value="Unassembled WGS sequence"/>
</dbReference>
<evidence type="ECO:0000256" key="2">
    <source>
        <dbReference type="SAM" id="MobiDB-lite"/>
    </source>
</evidence>
<dbReference type="GO" id="GO:0000398">
    <property type="term" value="P:mRNA splicing, via spliceosome"/>
    <property type="evidence" value="ECO:0007669"/>
    <property type="project" value="InterPro"/>
</dbReference>
<protein>
    <recommendedName>
        <fullName evidence="5">CWC16 protein</fullName>
    </recommendedName>
</protein>
<dbReference type="OrthoDB" id="360327at2759"/>
<dbReference type="PANTHER" id="PTHR12111">
    <property type="entry name" value="SPLICING FACTOR YJU2"/>
    <property type="match status" value="1"/>
</dbReference>
<comment type="similarity">
    <text evidence="1">Belongs to the CWC16 family.</text>
</comment>
<reference evidence="3" key="1">
    <citation type="journal article" date="2020" name="Stud. Mycol.">
        <title>101 Dothideomycetes genomes: a test case for predicting lifestyles and emergence of pathogens.</title>
        <authorList>
            <person name="Haridas S."/>
            <person name="Albert R."/>
            <person name="Binder M."/>
            <person name="Bloem J."/>
            <person name="Labutti K."/>
            <person name="Salamov A."/>
            <person name="Andreopoulos B."/>
            <person name="Baker S."/>
            <person name="Barry K."/>
            <person name="Bills G."/>
            <person name="Bluhm B."/>
            <person name="Cannon C."/>
            <person name="Castanera R."/>
            <person name="Culley D."/>
            <person name="Daum C."/>
            <person name="Ezra D."/>
            <person name="Gonzalez J."/>
            <person name="Henrissat B."/>
            <person name="Kuo A."/>
            <person name="Liang C."/>
            <person name="Lipzen A."/>
            <person name="Lutzoni F."/>
            <person name="Magnuson J."/>
            <person name="Mondo S."/>
            <person name="Nolan M."/>
            <person name="Ohm R."/>
            <person name="Pangilinan J."/>
            <person name="Park H.-J."/>
            <person name="Ramirez L."/>
            <person name="Alfaro M."/>
            <person name="Sun H."/>
            <person name="Tritt A."/>
            <person name="Yoshinaga Y."/>
            <person name="Zwiers L.-H."/>
            <person name="Turgeon B."/>
            <person name="Goodwin S."/>
            <person name="Spatafora J."/>
            <person name="Crous P."/>
            <person name="Grigoriev I."/>
        </authorList>
    </citation>
    <scope>NUCLEOTIDE SEQUENCE</scope>
    <source>
        <strain evidence="3">CBS 121167</strain>
    </source>
</reference>
<name>A0A6A6AY34_9PEZI</name>
<evidence type="ECO:0008006" key="5">
    <source>
        <dbReference type="Google" id="ProtNLM"/>
    </source>
</evidence>
<dbReference type="AlphaFoldDB" id="A0A6A6AY34"/>
<dbReference type="RefSeq" id="XP_033391603.1">
    <property type="nucleotide sequence ID" value="XM_033541457.1"/>
</dbReference>
<gene>
    <name evidence="3" type="ORF">K452DRAFT_292853</name>
</gene>
<dbReference type="GeneID" id="54298953"/>
<keyword evidence="4" id="KW-1185">Reference proteome</keyword>
<organism evidence="3 4">
    <name type="scientific">Aplosporella prunicola CBS 121167</name>
    <dbReference type="NCBI Taxonomy" id="1176127"/>
    <lineage>
        <taxon>Eukaryota</taxon>
        <taxon>Fungi</taxon>
        <taxon>Dikarya</taxon>
        <taxon>Ascomycota</taxon>
        <taxon>Pezizomycotina</taxon>
        <taxon>Dothideomycetes</taxon>
        <taxon>Dothideomycetes incertae sedis</taxon>
        <taxon>Botryosphaeriales</taxon>
        <taxon>Aplosporellaceae</taxon>
        <taxon>Aplosporella</taxon>
    </lineage>
</organism>
<feature type="region of interest" description="Disordered" evidence="2">
    <location>
        <begin position="118"/>
        <end position="141"/>
    </location>
</feature>
<accession>A0A6A6AY34</accession>
<proteinExistence type="inferred from homology"/>
<dbReference type="PANTHER" id="PTHR12111:SF2">
    <property type="entry name" value="SPLICING FACTOR YJU2B-RELATED"/>
    <property type="match status" value="1"/>
</dbReference>
<evidence type="ECO:0000256" key="1">
    <source>
        <dbReference type="ARBA" id="ARBA00005595"/>
    </source>
</evidence>
<evidence type="ECO:0000313" key="4">
    <source>
        <dbReference type="Proteomes" id="UP000799438"/>
    </source>
</evidence>
<sequence length="372" mass="42019">MQGFNMGRYYAPDETNPPSFNKNSHPLGARAKKINKGILTIRFEMPFAIWCTTCKPESIIGQGVRFNAEKERVGNYYTTPIYQFRLKHTACGGEIVFRTDPRATEYVVESGARRRDYGPARTADEFGEGGNEILTPEERERRREDAFAALEGRKNEREQRHKDEDRVEQLRLLRDKDWGDPYARSSALRKNFRAGRKEREKQNLVREELQNKFGLGVDIVDEIEEDRRRAKLIEFGAEGEGERGALERAAAKPLFEEAQDKTAPIVIKGLTKAARKADQSKARLQQALAGNTRATMDPFLGVKKQRGSHVIAGLKRKRKSDDVDDGSEKNTDNDVDEPAAKRVALSAKEEKAEQTSASSTPNPRTLVGYDSD</sequence>